<proteinExistence type="predicted"/>
<dbReference type="PANTHER" id="PTHR43280">
    <property type="entry name" value="ARAC-FAMILY TRANSCRIPTIONAL REGULATOR"/>
    <property type="match status" value="1"/>
</dbReference>
<dbReference type="PANTHER" id="PTHR43280:SF28">
    <property type="entry name" value="HTH-TYPE TRANSCRIPTIONAL ACTIVATOR RHAS"/>
    <property type="match status" value="1"/>
</dbReference>
<dbReference type="InterPro" id="IPR018060">
    <property type="entry name" value="HTH_AraC"/>
</dbReference>
<feature type="domain" description="HTH araC/xylS-type" evidence="4">
    <location>
        <begin position="19"/>
        <end position="116"/>
    </location>
</feature>
<keyword evidence="3" id="KW-0804">Transcription</keyword>
<dbReference type="PROSITE" id="PS01124">
    <property type="entry name" value="HTH_ARAC_FAMILY_2"/>
    <property type="match status" value="1"/>
</dbReference>
<name>A0ABR7WPQ9_9SPHI</name>
<keyword evidence="6" id="KW-1185">Reference proteome</keyword>
<evidence type="ECO:0000256" key="1">
    <source>
        <dbReference type="ARBA" id="ARBA00023015"/>
    </source>
</evidence>
<reference evidence="5 6" key="1">
    <citation type="submission" date="2020-09" db="EMBL/GenBank/DDBJ databases">
        <title>Novel species of Mucilaginibacter isolated from a glacier on the Tibetan Plateau.</title>
        <authorList>
            <person name="Liu Q."/>
            <person name="Xin Y.-H."/>
        </authorList>
    </citation>
    <scope>NUCLEOTIDE SEQUENCE [LARGE SCALE GENOMIC DNA]</scope>
    <source>
        <strain evidence="5 6">ZT4R22</strain>
    </source>
</reference>
<dbReference type="PROSITE" id="PS00041">
    <property type="entry name" value="HTH_ARAC_FAMILY_1"/>
    <property type="match status" value="1"/>
</dbReference>
<protein>
    <submittedName>
        <fullName evidence="5">Helix-turn-helix transcriptional regulator</fullName>
    </submittedName>
</protein>
<comment type="caution">
    <text evidence="5">The sequence shown here is derived from an EMBL/GenBank/DDBJ whole genome shotgun (WGS) entry which is preliminary data.</text>
</comment>
<dbReference type="InterPro" id="IPR018062">
    <property type="entry name" value="HTH_AraC-typ_CS"/>
</dbReference>
<sequence length="148" mass="17000">MPQPAATIFLKIYLYRRVVQAKLFIDAHYHQPINLAAIADEAYFSKYHFIRLFKAAYGNTPHQYLMAVRINNAQLLLKTGMPVTDVCYAIGFDSISSFSALFKRITKHSPAVWQQTELKRAAEMKIAPLNFIPNCFAQQNGWTPNRNF</sequence>
<evidence type="ECO:0000313" key="5">
    <source>
        <dbReference type="EMBL" id="MBD1364313.1"/>
    </source>
</evidence>
<gene>
    <name evidence="5" type="ORF">IDJ77_10880</name>
</gene>
<keyword evidence="1" id="KW-0805">Transcription regulation</keyword>
<accession>A0ABR7WPQ9</accession>
<evidence type="ECO:0000313" key="6">
    <source>
        <dbReference type="Proteomes" id="UP000606600"/>
    </source>
</evidence>
<keyword evidence="2" id="KW-0238">DNA-binding</keyword>
<evidence type="ECO:0000256" key="2">
    <source>
        <dbReference type="ARBA" id="ARBA00023125"/>
    </source>
</evidence>
<dbReference type="SUPFAM" id="SSF46689">
    <property type="entry name" value="Homeodomain-like"/>
    <property type="match status" value="2"/>
</dbReference>
<dbReference type="InterPro" id="IPR009057">
    <property type="entry name" value="Homeodomain-like_sf"/>
</dbReference>
<evidence type="ECO:0000256" key="3">
    <source>
        <dbReference type="ARBA" id="ARBA00023163"/>
    </source>
</evidence>
<dbReference type="EMBL" id="JACWMY010000005">
    <property type="protein sequence ID" value="MBD1364313.1"/>
    <property type="molecule type" value="Genomic_DNA"/>
</dbReference>
<organism evidence="5 6">
    <name type="scientific">Mucilaginibacter pankratovii</name>
    <dbReference type="NCBI Taxonomy" id="2772110"/>
    <lineage>
        <taxon>Bacteria</taxon>
        <taxon>Pseudomonadati</taxon>
        <taxon>Bacteroidota</taxon>
        <taxon>Sphingobacteriia</taxon>
        <taxon>Sphingobacteriales</taxon>
        <taxon>Sphingobacteriaceae</taxon>
        <taxon>Mucilaginibacter</taxon>
    </lineage>
</organism>
<dbReference type="RefSeq" id="WP_191188981.1">
    <property type="nucleotide sequence ID" value="NZ_JACWMY010000005.1"/>
</dbReference>
<evidence type="ECO:0000259" key="4">
    <source>
        <dbReference type="PROSITE" id="PS01124"/>
    </source>
</evidence>
<dbReference type="Proteomes" id="UP000606600">
    <property type="component" value="Unassembled WGS sequence"/>
</dbReference>
<dbReference type="Pfam" id="PF12833">
    <property type="entry name" value="HTH_18"/>
    <property type="match status" value="1"/>
</dbReference>
<dbReference type="SMART" id="SM00342">
    <property type="entry name" value="HTH_ARAC"/>
    <property type="match status" value="1"/>
</dbReference>
<dbReference type="Gene3D" id="1.10.10.60">
    <property type="entry name" value="Homeodomain-like"/>
    <property type="match status" value="2"/>
</dbReference>